<name>A0AA41BL49_LEPIR</name>
<sequence>MQQSLKTNIFVFFWGIVFLFFGFTSLNAQVKIEFSPIGEVKKPSQVRARFSESMIPLGNPKFSLYPFEIRCPLQGVQRWVDDKNWVFEFTELLPGGVECTFETKKLKSVAGNSLDEGERFSFHTGGPEIDSSSPYEGG</sequence>
<feature type="non-terminal residue" evidence="2">
    <location>
        <position position="138"/>
    </location>
</feature>
<dbReference type="EMBL" id="JADDXF010000943">
    <property type="protein sequence ID" value="MBE8432697.1"/>
    <property type="molecule type" value="Genomic_DNA"/>
</dbReference>
<feature type="region of interest" description="Disordered" evidence="1">
    <location>
        <begin position="118"/>
        <end position="138"/>
    </location>
</feature>
<reference evidence="2" key="1">
    <citation type="submission" date="2020-10" db="EMBL/GenBank/DDBJ databases">
        <title>New Zealand Leptospira genomics.</title>
        <authorList>
            <person name="Wilkinson D.A."/>
            <person name="Nisa S."/>
            <person name="Moinet M."/>
            <person name="Benschop J."/>
        </authorList>
    </citation>
    <scope>NUCLEOTIDE SEQUENCE</scope>
    <source>
        <strain evidence="2">ESR8</strain>
    </source>
</reference>
<dbReference type="Proteomes" id="UP000644282">
    <property type="component" value="Unassembled WGS sequence"/>
</dbReference>
<gene>
    <name evidence="2" type="ORF">IQB77_23820</name>
</gene>
<dbReference type="AlphaFoldDB" id="A0AA41BL49"/>
<protein>
    <submittedName>
        <fullName evidence="2">Uncharacterized protein</fullName>
    </submittedName>
</protein>
<accession>A0AA41BL49</accession>
<comment type="caution">
    <text evidence="2">The sequence shown here is derived from an EMBL/GenBank/DDBJ whole genome shotgun (WGS) entry which is preliminary data.</text>
</comment>
<evidence type="ECO:0000313" key="2">
    <source>
        <dbReference type="EMBL" id="MBE8432697.1"/>
    </source>
</evidence>
<evidence type="ECO:0000313" key="3">
    <source>
        <dbReference type="Proteomes" id="UP000644282"/>
    </source>
</evidence>
<evidence type="ECO:0000256" key="1">
    <source>
        <dbReference type="SAM" id="MobiDB-lite"/>
    </source>
</evidence>
<organism evidence="2 3">
    <name type="scientific">Leptospira interrogans serovar Pomona</name>
    <dbReference type="NCBI Taxonomy" id="44276"/>
    <lineage>
        <taxon>Bacteria</taxon>
        <taxon>Pseudomonadati</taxon>
        <taxon>Spirochaetota</taxon>
        <taxon>Spirochaetia</taxon>
        <taxon>Leptospirales</taxon>
        <taxon>Leptospiraceae</taxon>
        <taxon>Leptospira</taxon>
    </lineage>
</organism>
<proteinExistence type="predicted"/>